<feature type="compositionally biased region" description="Basic and acidic residues" evidence="1">
    <location>
        <begin position="39"/>
        <end position="49"/>
    </location>
</feature>
<dbReference type="EMBL" id="JAIZAY010000002">
    <property type="protein sequence ID" value="KAJ8046446.1"/>
    <property type="molecule type" value="Genomic_DNA"/>
</dbReference>
<dbReference type="AlphaFoldDB" id="A0A9Q1CK64"/>
<gene>
    <name evidence="2" type="ORF">HOLleu_05118</name>
</gene>
<dbReference type="OrthoDB" id="8060926at2759"/>
<evidence type="ECO:0000313" key="3">
    <source>
        <dbReference type="Proteomes" id="UP001152320"/>
    </source>
</evidence>
<proteinExistence type="predicted"/>
<dbReference type="PANTHER" id="PTHR46704">
    <property type="entry name" value="CXC DOMAIN-CONTAINING PROTEIN-RELATED"/>
    <property type="match status" value="1"/>
</dbReference>
<protein>
    <submittedName>
        <fullName evidence="2">Uncharacterized protein</fullName>
    </submittedName>
</protein>
<dbReference type="Proteomes" id="UP001152320">
    <property type="component" value="Chromosome 2"/>
</dbReference>
<dbReference type="PANTHER" id="PTHR46704:SF9">
    <property type="entry name" value="BHLH DOMAIN-CONTAINING PROTEIN"/>
    <property type="match status" value="1"/>
</dbReference>
<sequence length="382" mass="43563">MSISLLRQSLNKVQFQSAKANQTCATTSPIAPVSSQSLPERRNDGGDCGKRTPSLSAMDLYWFYKLKEGNQPLHAGFVSRYIKDPLPIQRICCMDPISSSPTNNDVVRETMVRTMNVAKETGQDYAVVTYDLAIATKAYSIQALETPLFDKLLIMLGNFHTEMAFYGAVGTFMNECGIEFILTESHVLAEKSIMGFIKGKFYNRCKRIHELLANVFEQKLYERFLTELTEKQKSFQLVMDNVPSDPTKVEAHLSDQHVFQHLVKYEAFFSRFWSENMDQLLNTGRSIFSHKSLTTRVEEMCEDQRCRWRTKIDYSRSAVGLSIEQTINRDAASQMRGIVAFRSSENAIRRWSVTMAQRAMAVTELKTFAGIHLEEDAANQCR</sequence>
<keyword evidence="3" id="KW-1185">Reference proteome</keyword>
<reference evidence="2" key="1">
    <citation type="submission" date="2021-10" db="EMBL/GenBank/DDBJ databases">
        <title>Tropical sea cucumber genome reveals ecological adaptation and Cuvierian tubules defense mechanism.</title>
        <authorList>
            <person name="Chen T."/>
        </authorList>
    </citation>
    <scope>NUCLEOTIDE SEQUENCE</scope>
    <source>
        <strain evidence="2">Nanhai2018</strain>
        <tissue evidence="2">Muscle</tissue>
    </source>
</reference>
<feature type="region of interest" description="Disordered" evidence="1">
    <location>
        <begin position="26"/>
        <end position="49"/>
    </location>
</feature>
<feature type="compositionally biased region" description="Polar residues" evidence="1">
    <location>
        <begin position="26"/>
        <end position="38"/>
    </location>
</feature>
<organism evidence="2 3">
    <name type="scientific">Holothuria leucospilota</name>
    <name type="common">Black long sea cucumber</name>
    <name type="synonym">Mertensiothuria leucospilota</name>
    <dbReference type="NCBI Taxonomy" id="206669"/>
    <lineage>
        <taxon>Eukaryota</taxon>
        <taxon>Metazoa</taxon>
        <taxon>Echinodermata</taxon>
        <taxon>Eleutherozoa</taxon>
        <taxon>Echinozoa</taxon>
        <taxon>Holothuroidea</taxon>
        <taxon>Aspidochirotacea</taxon>
        <taxon>Aspidochirotida</taxon>
        <taxon>Holothuriidae</taxon>
        <taxon>Holothuria</taxon>
    </lineage>
</organism>
<evidence type="ECO:0000313" key="2">
    <source>
        <dbReference type="EMBL" id="KAJ8046446.1"/>
    </source>
</evidence>
<name>A0A9Q1CK64_HOLLE</name>
<comment type="caution">
    <text evidence="2">The sequence shown here is derived from an EMBL/GenBank/DDBJ whole genome shotgun (WGS) entry which is preliminary data.</text>
</comment>
<evidence type="ECO:0000256" key="1">
    <source>
        <dbReference type="SAM" id="MobiDB-lite"/>
    </source>
</evidence>
<accession>A0A9Q1CK64</accession>